<keyword evidence="3 5" id="KW-1133">Transmembrane helix</keyword>
<dbReference type="GO" id="GO:0043190">
    <property type="term" value="C:ATP-binding cassette (ABC) transporter complex"/>
    <property type="evidence" value="ECO:0007669"/>
    <property type="project" value="InterPro"/>
</dbReference>
<dbReference type="InterPro" id="IPR047817">
    <property type="entry name" value="ABC2_TM_bact-type"/>
</dbReference>
<feature type="transmembrane region" description="Helical" evidence="5">
    <location>
        <begin position="272"/>
        <end position="290"/>
    </location>
</feature>
<accession>F7YVE7</accession>
<dbReference type="KEGG" id="tta:Theth_0355"/>
<dbReference type="InterPro" id="IPR013525">
    <property type="entry name" value="ABC2_TM"/>
</dbReference>
<dbReference type="RefSeq" id="WP_013931673.1">
    <property type="nucleotide sequence ID" value="NC_015707.1"/>
</dbReference>
<dbReference type="Pfam" id="PF12698">
    <property type="entry name" value="ABC2_membrane_3"/>
    <property type="match status" value="1"/>
</dbReference>
<protein>
    <recommendedName>
        <fullName evidence="5">Transport permease protein</fullName>
    </recommendedName>
</protein>
<dbReference type="PROSITE" id="PS51012">
    <property type="entry name" value="ABC_TM2"/>
    <property type="match status" value="1"/>
</dbReference>
<feature type="transmembrane region" description="Helical" evidence="5">
    <location>
        <begin position="156"/>
        <end position="178"/>
    </location>
</feature>
<keyword evidence="5" id="KW-0813">Transport</keyword>
<dbReference type="Proteomes" id="UP000006804">
    <property type="component" value="Chromosome"/>
</dbReference>
<keyword evidence="8" id="KW-1185">Reference proteome</keyword>
<dbReference type="InterPro" id="IPR052902">
    <property type="entry name" value="ABC-2_transporter"/>
</dbReference>
<evidence type="ECO:0000313" key="8">
    <source>
        <dbReference type="Proteomes" id="UP000006804"/>
    </source>
</evidence>
<dbReference type="HOGENOM" id="CLU_039483_0_0_0"/>
<evidence type="ECO:0000256" key="5">
    <source>
        <dbReference type="RuleBase" id="RU361157"/>
    </source>
</evidence>
<reference evidence="7 8" key="1">
    <citation type="submission" date="2010-11" db="EMBL/GenBank/DDBJ databases">
        <title>The complete genome of Thermotoga thermarum DSM 5069.</title>
        <authorList>
            <consortium name="US DOE Joint Genome Institute (JGI-PGF)"/>
            <person name="Lucas S."/>
            <person name="Copeland A."/>
            <person name="Lapidus A."/>
            <person name="Bruce D."/>
            <person name="Goodwin L."/>
            <person name="Pitluck S."/>
            <person name="Kyrpides N."/>
            <person name="Mavromatis K."/>
            <person name="Ivanova N."/>
            <person name="Zeytun A."/>
            <person name="Brettin T."/>
            <person name="Detter J.C."/>
            <person name="Tapia R."/>
            <person name="Han C."/>
            <person name="Land M."/>
            <person name="Hauser L."/>
            <person name="Markowitz V."/>
            <person name="Cheng J.-F."/>
            <person name="Hugenholtz P."/>
            <person name="Woyke T."/>
            <person name="Wu D."/>
            <person name="Spring S."/>
            <person name="Schroeder M."/>
            <person name="Brambilla E."/>
            <person name="Klenk H.-P."/>
            <person name="Eisen J.A."/>
        </authorList>
    </citation>
    <scope>NUCLEOTIDE SEQUENCE [LARGE SCALE GENOMIC DNA]</scope>
    <source>
        <strain evidence="7 8">DSM 5069</strain>
    </source>
</reference>
<name>F7YVE7_9THEM</name>
<comment type="similarity">
    <text evidence="5">Belongs to the ABC-2 integral membrane protein family.</text>
</comment>
<feature type="domain" description="ABC transmembrane type-2" evidence="6">
    <location>
        <begin position="119"/>
        <end position="349"/>
    </location>
</feature>
<dbReference type="PANTHER" id="PTHR43027">
    <property type="entry name" value="DOXORUBICIN RESISTANCE ABC TRANSPORTER PERMEASE PROTEIN DRRC-RELATED"/>
    <property type="match status" value="1"/>
</dbReference>
<dbReference type="GO" id="GO:0140359">
    <property type="term" value="F:ABC-type transporter activity"/>
    <property type="evidence" value="ECO:0007669"/>
    <property type="project" value="InterPro"/>
</dbReference>
<dbReference type="InterPro" id="IPR000412">
    <property type="entry name" value="ABC_2_transport"/>
</dbReference>
<feature type="transmembrane region" description="Helical" evidence="5">
    <location>
        <begin position="235"/>
        <end position="260"/>
    </location>
</feature>
<feature type="transmembrane region" description="Helical" evidence="5">
    <location>
        <begin position="199"/>
        <end position="223"/>
    </location>
</feature>
<feature type="transmembrane region" description="Helical" evidence="5">
    <location>
        <begin position="321"/>
        <end position="341"/>
    </location>
</feature>
<organism evidence="7 8">
    <name type="scientific">Pseudothermotoga thermarum DSM 5069</name>
    <dbReference type="NCBI Taxonomy" id="688269"/>
    <lineage>
        <taxon>Bacteria</taxon>
        <taxon>Thermotogati</taxon>
        <taxon>Thermotogota</taxon>
        <taxon>Thermotogae</taxon>
        <taxon>Thermotogales</taxon>
        <taxon>Thermotogaceae</taxon>
        <taxon>Pseudothermotoga</taxon>
    </lineage>
</organism>
<evidence type="ECO:0000256" key="3">
    <source>
        <dbReference type="ARBA" id="ARBA00022989"/>
    </source>
</evidence>
<feature type="transmembrane region" description="Helical" evidence="5">
    <location>
        <begin position="21"/>
        <end position="41"/>
    </location>
</feature>
<dbReference type="AlphaFoldDB" id="F7YVE7"/>
<keyword evidence="4 5" id="KW-0472">Membrane</keyword>
<dbReference type="EMBL" id="CP002351">
    <property type="protein sequence ID" value="AEH50450.1"/>
    <property type="molecule type" value="Genomic_DNA"/>
</dbReference>
<keyword evidence="2 5" id="KW-0812">Transmembrane</keyword>
<proteinExistence type="inferred from homology"/>
<evidence type="ECO:0000313" key="7">
    <source>
        <dbReference type="EMBL" id="AEH50450.1"/>
    </source>
</evidence>
<dbReference type="eggNOG" id="COG0842">
    <property type="taxonomic scope" value="Bacteria"/>
</dbReference>
<dbReference type="OrthoDB" id="9809699at2"/>
<evidence type="ECO:0000256" key="1">
    <source>
        <dbReference type="ARBA" id="ARBA00004141"/>
    </source>
</evidence>
<sequence length="350" mass="39855">MSESFFAFGKAYIKESLRNKVELFFTVFFPVIFLILFGYIFSNEGGSKRTVAIFTTDQAVVDSLKKVENWNLVVLDSKQQIVEGIKDGKFSFALYVEDNRIEIYYREDPSLIGELKTIESTTKALLEKERNQLKSFLVFDIFEIPKGKEQLSEFDYMLTGVLSLSMLSNGMFSMITVFGRYRKTGVLRRVFLTGVKKSFLVLEVATVRMILSFISLIFTLIIARVLFKSSLNFNWFLLIPSVVFITLGMMAVGLLLVALLKNPNAASNAASLLNTVMVFFAGVYFPITFLPRPLRYVSYFLPVKYAAEVVRFTAGAQEMSFAYFAFINLIFALTGLIMLWISSKLFLRPE</sequence>
<dbReference type="STRING" id="688269.Theth_0355"/>
<dbReference type="PATRIC" id="fig|688269.3.peg.366"/>
<comment type="subcellular location">
    <subcellularLocation>
        <location evidence="5">Cell membrane</location>
        <topology evidence="5">Multi-pass membrane protein</topology>
    </subcellularLocation>
    <subcellularLocation>
        <location evidence="1">Membrane</location>
        <topology evidence="1">Multi-pass membrane protein</topology>
    </subcellularLocation>
</comment>
<gene>
    <name evidence="7" type="ORF">Theth_0355</name>
</gene>
<evidence type="ECO:0000256" key="2">
    <source>
        <dbReference type="ARBA" id="ARBA00022692"/>
    </source>
</evidence>
<keyword evidence="5" id="KW-1003">Cell membrane</keyword>
<dbReference type="PRINTS" id="PR00164">
    <property type="entry name" value="ABC2TRNSPORT"/>
</dbReference>
<evidence type="ECO:0000256" key="4">
    <source>
        <dbReference type="ARBA" id="ARBA00023136"/>
    </source>
</evidence>
<evidence type="ECO:0000259" key="6">
    <source>
        <dbReference type="PROSITE" id="PS51012"/>
    </source>
</evidence>
<dbReference type="PANTHER" id="PTHR43027:SF1">
    <property type="entry name" value="DOXORUBICIN RESISTANCE ABC TRANSPORTER PERMEASE PROTEIN DRRC-RELATED"/>
    <property type="match status" value="1"/>
</dbReference>